<dbReference type="Ensembl" id="ENSLBET00000020177.1">
    <property type="protein sequence ID" value="ENSLBEP00000019143.1"/>
    <property type="gene ID" value="ENSLBEG00000014710.1"/>
</dbReference>
<evidence type="ECO:0000313" key="2">
    <source>
        <dbReference type="Ensembl" id="ENSLBEP00000019143.1"/>
    </source>
</evidence>
<dbReference type="AlphaFoldDB" id="A0A3Q3FJ60"/>
<dbReference type="InParanoid" id="A0A3Q3FJ60"/>
<dbReference type="PANTHER" id="PTHR34034">
    <property type="entry name" value="PROTEIN FAM180A-RELATED"/>
    <property type="match status" value="1"/>
</dbReference>
<organism evidence="2 3">
    <name type="scientific">Labrus bergylta</name>
    <name type="common">ballan wrasse</name>
    <dbReference type="NCBI Taxonomy" id="56723"/>
    <lineage>
        <taxon>Eukaryota</taxon>
        <taxon>Metazoa</taxon>
        <taxon>Chordata</taxon>
        <taxon>Craniata</taxon>
        <taxon>Vertebrata</taxon>
        <taxon>Euteleostomi</taxon>
        <taxon>Actinopterygii</taxon>
        <taxon>Neopterygii</taxon>
        <taxon>Teleostei</taxon>
        <taxon>Neoteleostei</taxon>
        <taxon>Acanthomorphata</taxon>
        <taxon>Eupercaria</taxon>
        <taxon>Labriformes</taxon>
        <taxon>Labridae</taxon>
        <taxon>Labrus</taxon>
    </lineage>
</organism>
<reference evidence="2" key="2">
    <citation type="submission" date="2025-09" db="UniProtKB">
        <authorList>
            <consortium name="Ensembl"/>
        </authorList>
    </citation>
    <scope>IDENTIFICATION</scope>
</reference>
<evidence type="ECO:0000256" key="1">
    <source>
        <dbReference type="SAM" id="Phobius"/>
    </source>
</evidence>
<keyword evidence="1" id="KW-0472">Membrane</keyword>
<keyword evidence="1" id="KW-0812">Transmembrane</keyword>
<dbReference type="Pfam" id="PF15173">
    <property type="entry name" value="FAM180"/>
    <property type="match status" value="1"/>
</dbReference>
<evidence type="ECO:0000313" key="3">
    <source>
        <dbReference type="Proteomes" id="UP000261660"/>
    </source>
</evidence>
<name>A0A3Q3FJ60_9LABR</name>
<keyword evidence="3" id="KW-1185">Reference proteome</keyword>
<proteinExistence type="predicted"/>
<dbReference type="GeneTree" id="ENSGT00990000203778"/>
<feature type="transmembrane region" description="Helical" evidence="1">
    <location>
        <begin position="24"/>
        <end position="49"/>
    </location>
</feature>
<dbReference type="PANTHER" id="PTHR34034:SF2">
    <property type="entry name" value="PROTEIN FAM180A"/>
    <property type="match status" value="1"/>
</dbReference>
<accession>A0A3Q3FJ60</accession>
<sequence length="200" mass="23140">MCCVVLCVCIYVLCCVFVYMCCVVLCVCIYVLCCVVCLYICVVLCTFSYHIQQKNTCRISDQCLFVSCMQFLLGGVELDQDNNIILHDKELASMRPARAFLSQINDNYPRNLSSMMQMVATLEGRRRRPLTQDQFESLTLSMVYSAHRTRHQDRQEREAWGAVLLHLANVTVHELRGSRCPHLWSPQLEWWGEWGATPDR</sequence>
<keyword evidence="1" id="KW-1133">Transmembrane helix</keyword>
<dbReference type="InterPro" id="IPR029170">
    <property type="entry name" value="FAM180"/>
</dbReference>
<reference evidence="2" key="1">
    <citation type="submission" date="2025-08" db="UniProtKB">
        <authorList>
            <consortium name="Ensembl"/>
        </authorList>
    </citation>
    <scope>IDENTIFICATION</scope>
</reference>
<dbReference type="Proteomes" id="UP000261660">
    <property type="component" value="Unplaced"/>
</dbReference>
<evidence type="ECO:0008006" key="4">
    <source>
        <dbReference type="Google" id="ProtNLM"/>
    </source>
</evidence>
<protein>
    <recommendedName>
        <fullName evidence="4">Family with sequence similarity 180 member A</fullName>
    </recommendedName>
</protein>